<gene>
    <name evidence="2" type="ORF">NA56DRAFT_694828</name>
</gene>
<proteinExistence type="predicted"/>
<dbReference type="OrthoDB" id="5427503at2759"/>
<feature type="coiled-coil region" evidence="1">
    <location>
        <begin position="525"/>
        <end position="552"/>
    </location>
</feature>
<dbReference type="AlphaFoldDB" id="A0A2J6PHG6"/>
<reference evidence="2 3" key="1">
    <citation type="submission" date="2016-05" db="EMBL/GenBank/DDBJ databases">
        <title>A degradative enzymes factory behind the ericoid mycorrhizal symbiosis.</title>
        <authorList>
            <consortium name="DOE Joint Genome Institute"/>
            <person name="Martino E."/>
            <person name="Morin E."/>
            <person name="Grelet G."/>
            <person name="Kuo A."/>
            <person name="Kohler A."/>
            <person name="Daghino S."/>
            <person name="Barry K."/>
            <person name="Choi C."/>
            <person name="Cichocki N."/>
            <person name="Clum A."/>
            <person name="Copeland A."/>
            <person name="Hainaut M."/>
            <person name="Haridas S."/>
            <person name="Labutti K."/>
            <person name="Lindquist E."/>
            <person name="Lipzen A."/>
            <person name="Khouja H.-R."/>
            <person name="Murat C."/>
            <person name="Ohm R."/>
            <person name="Olson A."/>
            <person name="Spatafora J."/>
            <person name="Veneault-Fourrey C."/>
            <person name="Henrissat B."/>
            <person name="Grigoriev I."/>
            <person name="Martin F."/>
            <person name="Perotto S."/>
        </authorList>
    </citation>
    <scope>NUCLEOTIDE SEQUENCE [LARGE SCALE GENOMIC DNA]</scope>
    <source>
        <strain evidence="2 3">UAMH 7357</strain>
    </source>
</reference>
<evidence type="ECO:0000313" key="2">
    <source>
        <dbReference type="EMBL" id="PMD13487.1"/>
    </source>
</evidence>
<sequence length="893" mass="101280">MSVRQEIRSRKSLNHPINLLFDLYHRNLRTLDAMITKLAIPLLPHQQYSPPPQTPENLQLITDFFYPFGSTPEDALAGDTIYLSQINTDRQNLGIQDKDLANYIDSRTRGFSQDSGHTYQTPRLPGDGDRMWVTIQRRYEAQLQKHYRETEELISQFLDAFVAQSSHHQAAWPTHDASEFNLAAEISHVQTISPRTRSFILFAVSGSGKTRSIQGLLSQHFGFYFQSCQVPFEDVTGIHSAKRIPGSKDTLSLGKMIQHSLAVTNGVLDVHHDDWISTWFHRLVENRVVVLDKFLSTAKTKGIAETFLPKLWLDLQLNSKVDFFDKTFQLFSLINPGHNFCEMMKVWESITPQWRKKKLYFCLDEAQADLTTEVCMSGHKVSLLNVWAWGLTGSIDSLHERWKTKKLEPLIISGTSLRTTEAVEAVKNDGWPITLPVNLRETKSHVFSTFPAIKNSTQFIEAMQKHGLGNLVQFSNGSATYPLNLILEHAIPLYGRPRWSVQYLERIKALPNGPNFQEGIRNAAANTMAEVREDLQNRLRRLQDSARLMEDLCRVTVWGDLLDRPTPFWNHFGPTMIQEAFGTIRKTTDKESQYFLEERLALDAAKEFFLAKMPDLVHDMLGKFLEEQAHANTTFGKAAEYFLAWNLYRAFADDANRLSGSKDANRLQGLLTVLSSAAALNPNSSLDLSGYTLAQGDTIGHAYDGSVELTEWLSSLRQGEQLNATFYLPDNIVGPDLVFALRPNSTANQDVVLCLLQVKCGETDIAHAVYRTDLANAYHTYPTKRVARNVLPGHEEKYNNLQTELPEWRGRLRVLRVVVSAAETKKSSKKLMVKNGTSCAEYFIHCDYSQTELLFGLEFQGLLAAVKSKTGSLSEVYRKINGVNILKRKRTDN</sequence>
<keyword evidence="3" id="KW-1185">Reference proteome</keyword>
<name>A0A2J6PHG6_9HELO</name>
<evidence type="ECO:0000256" key="1">
    <source>
        <dbReference type="SAM" id="Coils"/>
    </source>
</evidence>
<dbReference type="EMBL" id="KZ613531">
    <property type="protein sequence ID" value="PMD13487.1"/>
    <property type="molecule type" value="Genomic_DNA"/>
</dbReference>
<evidence type="ECO:0000313" key="3">
    <source>
        <dbReference type="Proteomes" id="UP000235672"/>
    </source>
</evidence>
<protein>
    <submittedName>
        <fullName evidence="2">Uncharacterized protein</fullName>
    </submittedName>
</protein>
<keyword evidence="1" id="KW-0175">Coiled coil</keyword>
<accession>A0A2J6PHG6</accession>
<organism evidence="2 3">
    <name type="scientific">Hyaloscypha hepaticicola</name>
    <dbReference type="NCBI Taxonomy" id="2082293"/>
    <lineage>
        <taxon>Eukaryota</taxon>
        <taxon>Fungi</taxon>
        <taxon>Dikarya</taxon>
        <taxon>Ascomycota</taxon>
        <taxon>Pezizomycotina</taxon>
        <taxon>Leotiomycetes</taxon>
        <taxon>Helotiales</taxon>
        <taxon>Hyaloscyphaceae</taxon>
        <taxon>Hyaloscypha</taxon>
    </lineage>
</organism>
<dbReference type="Proteomes" id="UP000235672">
    <property type="component" value="Unassembled WGS sequence"/>
</dbReference>